<accession>A0A939M140</accession>
<gene>
    <name evidence="2" type="ORF">J4H91_15245</name>
</gene>
<dbReference type="PANTHER" id="PTHR33164">
    <property type="entry name" value="TRANSCRIPTIONAL REGULATOR, MARR FAMILY"/>
    <property type="match status" value="1"/>
</dbReference>
<keyword evidence="3" id="KW-1185">Reference proteome</keyword>
<evidence type="ECO:0000313" key="2">
    <source>
        <dbReference type="EMBL" id="MBO1806653.1"/>
    </source>
</evidence>
<name>A0A939M140_9MICO</name>
<dbReference type="GO" id="GO:0003700">
    <property type="term" value="F:DNA-binding transcription factor activity"/>
    <property type="evidence" value="ECO:0007669"/>
    <property type="project" value="InterPro"/>
</dbReference>
<protein>
    <submittedName>
        <fullName evidence="2">MarR family transcriptional regulator</fullName>
    </submittedName>
</protein>
<sequence length="135" mass="15047">MAFLLARANALSLSRVQARLKQFDLNTRSYSVLAVAADDARPTQRELSEFLRLDPSQIVALVDQLEEAGLIKREPDPRDRRAKVVVPTEAGRSLAAEARLAVSESDREWFSALPPEDRDRWFSALRSLASDPAAD</sequence>
<comment type="caution">
    <text evidence="2">The sequence shown here is derived from an EMBL/GenBank/DDBJ whole genome shotgun (WGS) entry which is preliminary data.</text>
</comment>
<dbReference type="Proteomes" id="UP000664398">
    <property type="component" value="Unassembled WGS sequence"/>
</dbReference>
<dbReference type="PRINTS" id="PR00598">
    <property type="entry name" value="HTHMARR"/>
</dbReference>
<dbReference type="SMART" id="SM00347">
    <property type="entry name" value="HTH_MARR"/>
    <property type="match status" value="1"/>
</dbReference>
<dbReference type="GO" id="GO:0006950">
    <property type="term" value="P:response to stress"/>
    <property type="evidence" value="ECO:0007669"/>
    <property type="project" value="TreeGrafter"/>
</dbReference>
<evidence type="ECO:0000259" key="1">
    <source>
        <dbReference type="PROSITE" id="PS50995"/>
    </source>
</evidence>
<organism evidence="2 3">
    <name type="scientific">Leucobacter ruminantium</name>
    <dbReference type="NCBI Taxonomy" id="1289170"/>
    <lineage>
        <taxon>Bacteria</taxon>
        <taxon>Bacillati</taxon>
        <taxon>Actinomycetota</taxon>
        <taxon>Actinomycetes</taxon>
        <taxon>Micrococcales</taxon>
        <taxon>Microbacteriaceae</taxon>
        <taxon>Leucobacter</taxon>
    </lineage>
</organism>
<dbReference type="Pfam" id="PF12802">
    <property type="entry name" value="MarR_2"/>
    <property type="match status" value="1"/>
</dbReference>
<reference evidence="2" key="1">
    <citation type="submission" date="2021-03" db="EMBL/GenBank/DDBJ databases">
        <title>Leucobacter chromiisoli sp. nov., isolated from chromium-containing soil of chemical plant.</title>
        <authorList>
            <person name="Xu Z."/>
        </authorList>
    </citation>
    <scope>NUCLEOTIDE SEQUENCE</scope>
    <source>
        <strain evidence="2">A2</strain>
    </source>
</reference>
<feature type="domain" description="HTH marR-type" evidence="1">
    <location>
        <begin position="1"/>
        <end position="130"/>
    </location>
</feature>
<dbReference type="PROSITE" id="PS50995">
    <property type="entry name" value="HTH_MARR_2"/>
    <property type="match status" value="1"/>
</dbReference>
<dbReference type="InterPro" id="IPR036390">
    <property type="entry name" value="WH_DNA-bd_sf"/>
</dbReference>
<dbReference type="Gene3D" id="1.10.10.10">
    <property type="entry name" value="Winged helix-like DNA-binding domain superfamily/Winged helix DNA-binding domain"/>
    <property type="match status" value="1"/>
</dbReference>
<dbReference type="AlphaFoldDB" id="A0A939M140"/>
<dbReference type="PANTHER" id="PTHR33164:SF99">
    <property type="entry name" value="MARR FAMILY REGULATORY PROTEIN"/>
    <property type="match status" value="1"/>
</dbReference>
<dbReference type="InterPro" id="IPR039422">
    <property type="entry name" value="MarR/SlyA-like"/>
</dbReference>
<dbReference type="SUPFAM" id="SSF46785">
    <property type="entry name" value="Winged helix' DNA-binding domain"/>
    <property type="match status" value="1"/>
</dbReference>
<dbReference type="InterPro" id="IPR000835">
    <property type="entry name" value="HTH_MarR-typ"/>
</dbReference>
<dbReference type="InterPro" id="IPR036388">
    <property type="entry name" value="WH-like_DNA-bd_sf"/>
</dbReference>
<evidence type="ECO:0000313" key="3">
    <source>
        <dbReference type="Proteomes" id="UP000664398"/>
    </source>
</evidence>
<proteinExistence type="predicted"/>
<dbReference type="EMBL" id="JAGDYL010000052">
    <property type="protein sequence ID" value="MBO1806653.1"/>
    <property type="molecule type" value="Genomic_DNA"/>
</dbReference>